<feature type="compositionally biased region" description="Basic and acidic residues" evidence="1">
    <location>
        <begin position="603"/>
        <end position="614"/>
    </location>
</feature>
<sequence>MTPSDMPSATPSNSPSTPSPAASITMLPNSYQSPPDDQPPTTVQYISAVVNNEIEEERDIVRLAQGGDTNPTDGSNNKNLVMIEERVEETETNPKSTDDDLEVRNTTIPQQTKDFAAVHTELSNLDRIITAHKRSIEDIEKVGQTAPKFYRNRLVQLLQDRRECEKKLSNFGVANSEGDIKTDDDEDLPWARAYARRMFKLEIEIDSMNKRLKKAREVKELMRTSKAKSRTSLLIDICTAIEAMKSEELRLLKIGDISTADSMDGLEYEAWQLGNRRWTKLMEPVKQSPIVPAKNASTASSPIASVTDGNEQEQSIVVDVPNTDKEVVAAYHIAGVKAGKSIRGTWEEVPRTEPVEDTLNQEEVGVMEDPSALDLKATVRPEPPFQVVCHDLTVKEDDGTIMETQSSNEGSAYISSPPTAEASSHDTIDLPNSQSPDYPGTPETPNVSTENCSPFKPYTHIEDTDIPNLNLGPAFSPSKPFTAYKTEAELADPDWTPTSTREEVHSLPTCSIPEMDIGSPYPLPDPSLGDSGVKLEKTEDDLNEEPEDIGGLDLGELDPETVTEVSKEREYLNSYDIANVSFHNEGEQDSDSDGEDWGWLKDVEDEDLLPRESQKVSQPTRTEVDNAESTPPRKHLPHGTKVASLDYLRGPIRSTSHGNLAEEDTGDWLLLDPVAIENAGILAPVAKKNPCSTKHATTVKGIPEMKNGATAFDAPRSRKPISRIIYNYMTGSNRPTKESQKDVKERVDREYVKSVKNIYPEIDIKGFEVNGKLSAQAVQRIRDQAIKLDIQSALIENSQHAVAKKEKDGNA</sequence>
<feature type="region of interest" description="Disordered" evidence="1">
    <location>
        <begin position="522"/>
        <end position="555"/>
    </location>
</feature>
<evidence type="ECO:0000313" key="2">
    <source>
        <dbReference type="EMBL" id="KAF2711071.1"/>
    </source>
</evidence>
<dbReference type="AlphaFoldDB" id="A0A6G1KF80"/>
<proteinExistence type="predicted"/>
<feature type="compositionally biased region" description="Polar residues" evidence="1">
    <location>
        <begin position="443"/>
        <end position="452"/>
    </location>
</feature>
<dbReference type="Proteomes" id="UP000799428">
    <property type="component" value="Unassembled WGS sequence"/>
</dbReference>
<evidence type="ECO:0000313" key="3">
    <source>
        <dbReference type="Proteomes" id="UP000799428"/>
    </source>
</evidence>
<name>A0A6G1KF80_9PLEO</name>
<dbReference type="OrthoDB" id="3748578at2759"/>
<feature type="compositionally biased region" description="Low complexity" evidence="1">
    <location>
        <begin position="7"/>
        <end position="23"/>
    </location>
</feature>
<organism evidence="2 3">
    <name type="scientific">Pleomassaria siparia CBS 279.74</name>
    <dbReference type="NCBI Taxonomy" id="1314801"/>
    <lineage>
        <taxon>Eukaryota</taxon>
        <taxon>Fungi</taxon>
        <taxon>Dikarya</taxon>
        <taxon>Ascomycota</taxon>
        <taxon>Pezizomycotina</taxon>
        <taxon>Dothideomycetes</taxon>
        <taxon>Pleosporomycetidae</taxon>
        <taxon>Pleosporales</taxon>
        <taxon>Pleomassariaceae</taxon>
        <taxon>Pleomassaria</taxon>
    </lineage>
</organism>
<gene>
    <name evidence="2" type="ORF">K504DRAFT_454081</name>
</gene>
<feature type="compositionally biased region" description="Acidic residues" evidence="1">
    <location>
        <begin position="538"/>
        <end position="555"/>
    </location>
</feature>
<accession>A0A6G1KF80</accession>
<feature type="region of interest" description="Disordered" evidence="1">
    <location>
        <begin position="405"/>
        <end position="452"/>
    </location>
</feature>
<feature type="region of interest" description="Disordered" evidence="1">
    <location>
        <begin position="603"/>
        <end position="639"/>
    </location>
</feature>
<evidence type="ECO:0000256" key="1">
    <source>
        <dbReference type="SAM" id="MobiDB-lite"/>
    </source>
</evidence>
<feature type="region of interest" description="Disordered" evidence="1">
    <location>
        <begin position="293"/>
        <end position="312"/>
    </location>
</feature>
<protein>
    <submittedName>
        <fullName evidence="2">Uncharacterized protein</fullName>
    </submittedName>
</protein>
<feature type="compositionally biased region" description="Polar residues" evidence="1">
    <location>
        <begin position="405"/>
        <end position="422"/>
    </location>
</feature>
<feature type="compositionally biased region" description="Polar residues" evidence="1">
    <location>
        <begin position="295"/>
        <end position="312"/>
    </location>
</feature>
<reference evidence="2" key="1">
    <citation type="journal article" date="2020" name="Stud. Mycol.">
        <title>101 Dothideomycetes genomes: a test case for predicting lifestyles and emergence of pathogens.</title>
        <authorList>
            <person name="Haridas S."/>
            <person name="Albert R."/>
            <person name="Binder M."/>
            <person name="Bloem J."/>
            <person name="Labutti K."/>
            <person name="Salamov A."/>
            <person name="Andreopoulos B."/>
            <person name="Baker S."/>
            <person name="Barry K."/>
            <person name="Bills G."/>
            <person name="Bluhm B."/>
            <person name="Cannon C."/>
            <person name="Castanera R."/>
            <person name="Culley D."/>
            <person name="Daum C."/>
            <person name="Ezra D."/>
            <person name="Gonzalez J."/>
            <person name="Henrissat B."/>
            <person name="Kuo A."/>
            <person name="Liang C."/>
            <person name="Lipzen A."/>
            <person name="Lutzoni F."/>
            <person name="Magnuson J."/>
            <person name="Mondo S."/>
            <person name="Nolan M."/>
            <person name="Ohm R."/>
            <person name="Pangilinan J."/>
            <person name="Park H.-J."/>
            <person name="Ramirez L."/>
            <person name="Alfaro M."/>
            <person name="Sun H."/>
            <person name="Tritt A."/>
            <person name="Yoshinaga Y."/>
            <person name="Zwiers L.-H."/>
            <person name="Turgeon B."/>
            <person name="Goodwin S."/>
            <person name="Spatafora J."/>
            <person name="Crous P."/>
            <person name="Grigoriev I."/>
        </authorList>
    </citation>
    <scope>NUCLEOTIDE SEQUENCE</scope>
    <source>
        <strain evidence="2">CBS 279.74</strain>
    </source>
</reference>
<dbReference type="EMBL" id="MU005768">
    <property type="protein sequence ID" value="KAF2711071.1"/>
    <property type="molecule type" value="Genomic_DNA"/>
</dbReference>
<feature type="region of interest" description="Disordered" evidence="1">
    <location>
        <begin position="1"/>
        <end position="41"/>
    </location>
</feature>
<feature type="compositionally biased region" description="Polar residues" evidence="1">
    <location>
        <begin position="26"/>
        <end position="41"/>
    </location>
</feature>
<keyword evidence="3" id="KW-1185">Reference proteome</keyword>